<dbReference type="InterPro" id="IPR006140">
    <property type="entry name" value="D-isomer_DH_NAD-bd"/>
</dbReference>
<dbReference type="Gene3D" id="3.40.50.720">
    <property type="entry name" value="NAD(P)-binding Rossmann-like Domain"/>
    <property type="match status" value="2"/>
</dbReference>
<dbReference type="GO" id="GO:0047545">
    <property type="term" value="F:(S)-2-hydroxyglutarate dehydrogenase activity"/>
    <property type="evidence" value="ECO:0007669"/>
    <property type="project" value="UniProtKB-ARBA"/>
</dbReference>
<dbReference type="STRING" id="159292.SAMN05192546_10133"/>
<feature type="domain" description="D-isomer specific 2-hydroxyacid dehydrogenase NAD-binding" evidence="6">
    <location>
        <begin position="112"/>
        <end position="284"/>
    </location>
</feature>
<dbReference type="RefSeq" id="WP_330386542.1">
    <property type="nucleotide sequence ID" value="NZ_FNPV01000001.1"/>
</dbReference>
<dbReference type="Pfam" id="PF00389">
    <property type="entry name" value="2-Hacid_dh"/>
    <property type="match status" value="1"/>
</dbReference>
<evidence type="ECO:0000313" key="8">
    <source>
        <dbReference type="Proteomes" id="UP000199230"/>
    </source>
</evidence>
<gene>
    <name evidence="7" type="ORF">SAMN05192546_10133</name>
</gene>
<dbReference type="CDD" id="cd05303">
    <property type="entry name" value="PGDH_2"/>
    <property type="match status" value="1"/>
</dbReference>
<evidence type="ECO:0000256" key="4">
    <source>
        <dbReference type="RuleBase" id="RU003719"/>
    </source>
</evidence>
<organism evidence="7 8">
    <name type="scientific">Tindallia californiensis</name>
    <dbReference type="NCBI Taxonomy" id="159292"/>
    <lineage>
        <taxon>Bacteria</taxon>
        <taxon>Bacillati</taxon>
        <taxon>Bacillota</taxon>
        <taxon>Clostridia</taxon>
        <taxon>Peptostreptococcales</taxon>
        <taxon>Tindalliaceae</taxon>
        <taxon>Tindallia</taxon>
    </lineage>
</organism>
<evidence type="ECO:0000259" key="5">
    <source>
        <dbReference type="Pfam" id="PF00389"/>
    </source>
</evidence>
<evidence type="ECO:0000256" key="2">
    <source>
        <dbReference type="ARBA" id="ARBA00023002"/>
    </source>
</evidence>
<dbReference type="InterPro" id="IPR006139">
    <property type="entry name" value="D-isomer_2_OHA_DH_cat_dom"/>
</dbReference>
<protein>
    <submittedName>
        <fullName evidence="7">D-3-phosphoglycerate dehydrogenase</fullName>
    </submittedName>
</protein>
<comment type="similarity">
    <text evidence="1 4">Belongs to the D-isomer specific 2-hydroxyacid dehydrogenase family.</text>
</comment>
<dbReference type="SUPFAM" id="SSF52283">
    <property type="entry name" value="Formate/glycerate dehydrogenase catalytic domain-like"/>
    <property type="match status" value="1"/>
</dbReference>
<dbReference type="AlphaFoldDB" id="A0A1H3I7W5"/>
<dbReference type="InterPro" id="IPR036291">
    <property type="entry name" value="NAD(P)-bd_dom_sf"/>
</dbReference>
<keyword evidence="8" id="KW-1185">Reference proteome</keyword>
<dbReference type="Pfam" id="PF02826">
    <property type="entry name" value="2-Hacid_dh_C"/>
    <property type="match status" value="1"/>
</dbReference>
<dbReference type="EMBL" id="FNPV01000001">
    <property type="protein sequence ID" value="SDY23299.1"/>
    <property type="molecule type" value="Genomic_DNA"/>
</dbReference>
<evidence type="ECO:0000313" key="7">
    <source>
        <dbReference type="EMBL" id="SDY23299.1"/>
    </source>
</evidence>
<keyword evidence="2 4" id="KW-0560">Oxidoreductase</keyword>
<feature type="domain" description="D-isomer specific 2-hydroxyacid dehydrogenase catalytic" evidence="5">
    <location>
        <begin position="9"/>
        <end position="307"/>
    </location>
</feature>
<evidence type="ECO:0000256" key="1">
    <source>
        <dbReference type="ARBA" id="ARBA00005854"/>
    </source>
</evidence>
<sequence>MSMKEKMKVLIADDIAPSAVKLLQEACYEVDTNTYSPEELKKKLGHYHVLIVRSATKVRKDLIDAVEGSNLELIVRAGVGLDNIDVGYAKSKGIEVKNTPNSSIGSVAELVLGHMLSLSRNLHRSNVTLRKGSWPKKEYKGTELFNSTLGIIGYGRIGRAVGDKAKALGMKVQFYEIYDVQNADKDIKQVDMDMLLSTSDFITLHVPALPGKSPILGEAEFQKMKKGVYIINCARGGVLSEKALLKAIDDGIVAGAGLDVFEKEPPECKALLESERISLSPHIGANTFEAQERIGNELVEILLDLCERRHS</sequence>
<dbReference type="SUPFAM" id="SSF51735">
    <property type="entry name" value="NAD(P)-binding Rossmann-fold domains"/>
    <property type="match status" value="1"/>
</dbReference>
<dbReference type="GO" id="GO:0004617">
    <property type="term" value="F:phosphoglycerate dehydrogenase activity"/>
    <property type="evidence" value="ECO:0007669"/>
    <property type="project" value="UniProtKB-ARBA"/>
</dbReference>
<evidence type="ECO:0000256" key="3">
    <source>
        <dbReference type="ARBA" id="ARBA00023027"/>
    </source>
</evidence>
<dbReference type="Proteomes" id="UP000199230">
    <property type="component" value="Unassembled WGS sequence"/>
</dbReference>
<evidence type="ECO:0000259" key="6">
    <source>
        <dbReference type="Pfam" id="PF02826"/>
    </source>
</evidence>
<keyword evidence="3" id="KW-0520">NAD</keyword>
<reference evidence="7 8" key="1">
    <citation type="submission" date="2016-10" db="EMBL/GenBank/DDBJ databases">
        <authorList>
            <person name="de Groot N.N."/>
        </authorList>
    </citation>
    <scope>NUCLEOTIDE SEQUENCE [LARGE SCALE GENOMIC DNA]</scope>
    <source>
        <strain evidence="7 8">APO</strain>
    </source>
</reference>
<proteinExistence type="inferred from homology"/>
<dbReference type="GO" id="GO:0051287">
    <property type="term" value="F:NAD binding"/>
    <property type="evidence" value="ECO:0007669"/>
    <property type="project" value="InterPro"/>
</dbReference>
<dbReference type="InterPro" id="IPR050418">
    <property type="entry name" value="D-iso_2-hydroxyacid_DH_PdxB"/>
</dbReference>
<dbReference type="PANTHER" id="PTHR43761">
    <property type="entry name" value="D-ISOMER SPECIFIC 2-HYDROXYACID DEHYDROGENASE FAMILY PROTEIN (AFU_ORTHOLOGUE AFUA_1G13630)"/>
    <property type="match status" value="1"/>
</dbReference>
<name>A0A1H3I7W5_9FIRM</name>
<dbReference type="GO" id="GO:0006564">
    <property type="term" value="P:L-serine biosynthetic process"/>
    <property type="evidence" value="ECO:0007669"/>
    <property type="project" value="UniProtKB-ARBA"/>
</dbReference>
<dbReference type="PANTHER" id="PTHR43761:SF1">
    <property type="entry name" value="D-ISOMER SPECIFIC 2-HYDROXYACID DEHYDROGENASE CATALYTIC DOMAIN-CONTAINING PROTEIN-RELATED"/>
    <property type="match status" value="1"/>
</dbReference>
<dbReference type="FunFam" id="3.40.50.720:FF:000041">
    <property type="entry name" value="D-3-phosphoglycerate dehydrogenase"/>
    <property type="match status" value="1"/>
</dbReference>
<accession>A0A1H3I7W5</accession>